<dbReference type="EMBL" id="VKAD01000001">
    <property type="protein sequence ID" value="TXR54178.1"/>
    <property type="molecule type" value="Genomic_DNA"/>
</dbReference>
<dbReference type="GO" id="GO:0046656">
    <property type="term" value="P:folic acid biosynthetic process"/>
    <property type="evidence" value="ECO:0007669"/>
    <property type="project" value="UniProtKB-UniRule"/>
</dbReference>
<keyword evidence="5 6" id="KW-0456">Lyase</keyword>
<gene>
    <name evidence="8" type="primary">folB</name>
    <name evidence="8" type="ORF">FME95_06485</name>
</gene>
<evidence type="ECO:0000313" key="8">
    <source>
        <dbReference type="EMBL" id="TXR54178.1"/>
    </source>
</evidence>
<evidence type="ECO:0000256" key="1">
    <source>
        <dbReference type="ARBA" id="ARBA00001353"/>
    </source>
</evidence>
<dbReference type="InterPro" id="IPR043133">
    <property type="entry name" value="GTP-CH-I_C/QueF"/>
</dbReference>
<evidence type="ECO:0000259" key="7">
    <source>
        <dbReference type="SMART" id="SM00905"/>
    </source>
</evidence>
<comment type="similarity">
    <text evidence="3 6">Belongs to the DHNA family.</text>
</comment>
<dbReference type="Pfam" id="PF02152">
    <property type="entry name" value="FolB"/>
    <property type="match status" value="1"/>
</dbReference>
<evidence type="ECO:0000256" key="6">
    <source>
        <dbReference type="RuleBase" id="RU362079"/>
    </source>
</evidence>
<dbReference type="RefSeq" id="WP_147713577.1">
    <property type="nucleotide sequence ID" value="NZ_VKAD01000001.1"/>
</dbReference>
<dbReference type="NCBIfam" id="TIGR00525">
    <property type="entry name" value="folB"/>
    <property type="match status" value="1"/>
</dbReference>
<evidence type="ECO:0000256" key="3">
    <source>
        <dbReference type="ARBA" id="ARBA00005708"/>
    </source>
</evidence>
<dbReference type="NCBIfam" id="TIGR00526">
    <property type="entry name" value="folB_dom"/>
    <property type="match status" value="1"/>
</dbReference>
<dbReference type="GO" id="GO:0004150">
    <property type="term" value="F:dihydroneopterin aldolase activity"/>
    <property type="evidence" value="ECO:0007669"/>
    <property type="project" value="UniProtKB-UniRule"/>
</dbReference>
<evidence type="ECO:0000313" key="9">
    <source>
        <dbReference type="Proteomes" id="UP000321764"/>
    </source>
</evidence>
<reference evidence="8 9" key="1">
    <citation type="submission" date="2019-07" db="EMBL/GenBank/DDBJ databases">
        <title>Reinekea sp. strain SSH23 genome sequencing and assembly.</title>
        <authorList>
            <person name="Kim I."/>
        </authorList>
    </citation>
    <scope>NUCLEOTIDE SEQUENCE [LARGE SCALE GENOMIC DNA]</scope>
    <source>
        <strain evidence="8 9">SSH23</strain>
    </source>
</reference>
<dbReference type="PANTHER" id="PTHR42844">
    <property type="entry name" value="DIHYDRONEOPTERIN ALDOLASE 1-RELATED"/>
    <property type="match status" value="1"/>
</dbReference>
<dbReference type="Gene3D" id="3.30.1130.10">
    <property type="match status" value="1"/>
</dbReference>
<keyword evidence="4 6" id="KW-0289">Folate biosynthesis</keyword>
<comment type="pathway">
    <text evidence="2 6">Cofactor biosynthesis; tetrahydrofolate biosynthesis; 2-amino-4-hydroxy-6-hydroxymethyl-7,8-dihydropteridine diphosphate from 7,8-dihydroneopterin triphosphate: step 3/4.</text>
</comment>
<dbReference type="PANTHER" id="PTHR42844:SF1">
    <property type="entry name" value="DIHYDRONEOPTERIN ALDOLASE 1-RELATED"/>
    <property type="match status" value="1"/>
</dbReference>
<proteinExistence type="inferred from homology"/>
<dbReference type="InterPro" id="IPR006156">
    <property type="entry name" value="Dihydroneopterin_aldolase"/>
</dbReference>
<comment type="catalytic activity">
    <reaction evidence="1 6">
        <text>7,8-dihydroneopterin = 6-hydroxymethyl-7,8-dihydropterin + glycolaldehyde</text>
        <dbReference type="Rhea" id="RHEA:10540"/>
        <dbReference type="ChEBI" id="CHEBI:17001"/>
        <dbReference type="ChEBI" id="CHEBI:17071"/>
        <dbReference type="ChEBI" id="CHEBI:44841"/>
        <dbReference type="EC" id="4.1.2.25"/>
    </reaction>
</comment>
<feature type="domain" description="Dihydroneopterin aldolase/epimerase" evidence="7">
    <location>
        <begin position="5"/>
        <end position="115"/>
    </location>
</feature>
<evidence type="ECO:0000256" key="2">
    <source>
        <dbReference type="ARBA" id="ARBA00005013"/>
    </source>
</evidence>
<dbReference type="GO" id="GO:0046654">
    <property type="term" value="P:tetrahydrofolate biosynthetic process"/>
    <property type="evidence" value="ECO:0007669"/>
    <property type="project" value="UniProtKB-UniRule"/>
</dbReference>
<keyword evidence="9" id="KW-1185">Reference proteome</keyword>
<comment type="function">
    <text evidence="6">Catalyzes the conversion of 7,8-dihydroneopterin to 6-hydroxymethyl-7,8-dihydropterin.</text>
</comment>
<evidence type="ECO:0000256" key="5">
    <source>
        <dbReference type="ARBA" id="ARBA00023239"/>
    </source>
</evidence>
<accession>A0A5C8ZAH2</accession>
<dbReference type="AlphaFoldDB" id="A0A5C8ZAH2"/>
<dbReference type="EC" id="4.1.2.25" evidence="6"/>
<organism evidence="8 9">
    <name type="scientific">Reinekea thalattae</name>
    <dbReference type="NCBI Taxonomy" id="2593301"/>
    <lineage>
        <taxon>Bacteria</taxon>
        <taxon>Pseudomonadati</taxon>
        <taxon>Pseudomonadota</taxon>
        <taxon>Gammaproteobacteria</taxon>
        <taxon>Oceanospirillales</taxon>
        <taxon>Saccharospirillaceae</taxon>
        <taxon>Reinekea</taxon>
    </lineage>
</organism>
<dbReference type="OrthoDB" id="9810587at2"/>
<dbReference type="GO" id="GO:0005737">
    <property type="term" value="C:cytoplasm"/>
    <property type="evidence" value="ECO:0007669"/>
    <property type="project" value="TreeGrafter"/>
</dbReference>
<sequence>MSDVVYIKALEVESLIGVYDFERHAKQPLLLDLEIDFDCAPAGKTDDLTLALDYDQLSQRVRAWCSEQRFELIETLAEGLCTLLHQEFAISRLVLTINKPMAIKGCAAVGIKIERSFV</sequence>
<evidence type="ECO:0000256" key="4">
    <source>
        <dbReference type="ARBA" id="ARBA00022909"/>
    </source>
</evidence>
<dbReference type="Proteomes" id="UP000321764">
    <property type="component" value="Unassembled WGS sequence"/>
</dbReference>
<name>A0A5C8ZAH2_9GAMM</name>
<protein>
    <recommendedName>
        <fullName evidence="6">7,8-dihydroneopterin aldolase</fullName>
        <ecNumber evidence="6">4.1.2.25</ecNumber>
    </recommendedName>
</protein>
<dbReference type="SMART" id="SM00905">
    <property type="entry name" value="FolB"/>
    <property type="match status" value="1"/>
</dbReference>
<dbReference type="InterPro" id="IPR006157">
    <property type="entry name" value="FolB_dom"/>
</dbReference>
<dbReference type="SUPFAM" id="SSF55620">
    <property type="entry name" value="Tetrahydrobiopterin biosynthesis enzymes-like"/>
    <property type="match status" value="1"/>
</dbReference>
<comment type="caution">
    <text evidence="8">The sequence shown here is derived from an EMBL/GenBank/DDBJ whole genome shotgun (WGS) entry which is preliminary data.</text>
</comment>
<dbReference type="UniPathway" id="UPA00077">
    <property type="reaction ID" value="UER00154"/>
</dbReference>